<keyword evidence="2" id="KW-1185">Reference proteome</keyword>
<dbReference type="Proteomes" id="UP000586042">
    <property type="component" value="Unassembled WGS sequence"/>
</dbReference>
<reference evidence="1 2" key="1">
    <citation type="submission" date="2020-06" db="EMBL/GenBank/DDBJ databases">
        <title>Nonomuraea sp. SMC257, a novel actinomycete isolated from soil.</title>
        <authorList>
            <person name="Chanama M."/>
        </authorList>
    </citation>
    <scope>NUCLEOTIDE SEQUENCE [LARGE SCALE GENOMIC DNA]</scope>
    <source>
        <strain evidence="1 2">SMC257</strain>
    </source>
</reference>
<dbReference type="EMBL" id="JABWGN010000018">
    <property type="protein sequence ID" value="NUW36992.1"/>
    <property type="molecule type" value="Genomic_DNA"/>
</dbReference>
<sequence>MTEHYDEIHGFDSPGEFSRFKEWLSAAIKDGDFEEVPVESRYWNVENFDEKWFRDFTGVIWRLVAPDPPFTGVFMVVSHPGEPSRQSP</sequence>
<organism evidence="1 2">
    <name type="scientific">Nonomuraea montanisoli</name>
    <dbReference type="NCBI Taxonomy" id="2741721"/>
    <lineage>
        <taxon>Bacteria</taxon>
        <taxon>Bacillati</taxon>
        <taxon>Actinomycetota</taxon>
        <taxon>Actinomycetes</taxon>
        <taxon>Streptosporangiales</taxon>
        <taxon>Streptosporangiaceae</taxon>
        <taxon>Nonomuraea</taxon>
    </lineage>
</organism>
<proteinExistence type="predicted"/>
<protein>
    <submittedName>
        <fullName evidence="1">Uncharacterized protein</fullName>
    </submittedName>
</protein>
<evidence type="ECO:0000313" key="2">
    <source>
        <dbReference type="Proteomes" id="UP000586042"/>
    </source>
</evidence>
<name>A0A7Y6M724_9ACTN</name>
<dbReference type="RefSeq" id="WP_175594447.1">
    <property type="nucleotide sequence ID" value="NZ_JABWGN010000018.1"/>
</dbReference>
<comment type="caution">
    <text evidence="1">The sequence shown here is derived from an EMBL/GenBank/DDBJ whole genome shotgun (WGS) entry which is preliminary data.</text>
</comment>
<gene>
    <name evidence="1" type="ORF">HTZ77_37160</name>
</gene>
<evidence type="ECO:0000313" key="1">
    <source>
        <dbReference type="EMBL" id="NUW36992.1"/>
    </source>
</evidence>
<dbReference type="AlphaFoldDB" id="A0A7Y6M724"/>
<accession>A0A7Y6M724</accession>